<feature type="region of interest" description="Disordered" evidence="1">
    <location>
        <begin position="133"/>
        <end position="172"/>
    </location>
</feature>
<organism evidence="5 6">
    <name type="scientific">Phaetusa simplex</name>
    <name type="common">large-billed tern</name>
    <dbReference type="NCBI Taxonomy" id="297813"/>
    <lineage>
        <taxon>Eukaryota</taxon>
        <taxon>Metazoa</taxon>
        <taxon>Chordata</taxon>
        <taxon>Craniata</taxon>
        <taxon>Vertebrata</taxon>
        <taxon>Euteleostomi</taxon>
        <taxon>Archelosauria</taxon>
        <taxon>Archosauria</taxon>
        <taxon>Dinosauria</taxon>
        <taxon>Saurischia</taxon>
        <taxon>Theropoda</taxon>
        <taxon>Coelurosauria</taxon>
        <taxon>Aves</taxon>
        <taxon>Neognathae</taxon>
        <taxon>Neoaves</taxon>
        <taxon>Charadriiformes</taxon>
        <taxon>Laridae</taxon>
        <taxon>Phaetusa</taxon>
    </lineage>
</organism>
<feature type="non-terminal residue" evidence="5">
    <location>
        <position position="436"/>
    </location>
</feature>
<evidence type="ECO:0000256" key="1">
    <source>
        <dbReference type="SAM" id="MobiDB-lite"/>
    </source>
</evidence>
<dbReference type="PANTHER" id="PTHR11412">
    <property type="entry name" value="MACROGLOBULIN / COMPLEMENT"/>
    <property type="match status" value="1"/>
</dbReference>
<proteinExistence type="predicted"/>
<feature type="signal peptide" evidence="2">
    <location>
        <begin position="1"/>
        <end position="20"/>
    </location>
</feature>
<dbReference type="InterPro" id="IPR050473">
    <property type="entry name" value="A2M/Complement_sys"/>
</dbReference>
<evidence type="ECO:0000313" key="5">
    <source>
        <dbReference type="EMBL" id="NXW37008.1"/>
    </source>
</evidence>
<evidence type="ECO:0000256" key="2">
    <source>
        <dbReference type="SAM" id="SignalP"/>
    </source>
</evidence>
<name>A0A7L4BJ85_9CHAR</name>
<dbReference type="PANTHER" id="PTHR11412:SF185">
    <property type="entry name" value="ALPHA-2-MACROGLOBULIN-LIKE PROTEIN 1"/>
    <property type="match status" value="1"/>
</dbReference>
<evidence type="ECO:0000313" key="6">
    <source>
        <dbReference type="Proteomes" id="UP000556165"/>
    </source>
</evidence>
<dbReference type="Proteomes" id="UP000556165">
    <property type="component" value="Unassembled WGS sequence"/>
</dbReference>
<keyword evidence="6" id="KW-1185">Reference proteome</keyword>
<dbReference type="InterPro" id="IPR002890">
    <property type="entry name" value="MG2"/>
</dbReference>
<evidence type="ECO:0000259" key="3">
    <source>
        <dbReference type="Pfam" id="PF01835"/>
    </source>
</evidence>
<dbReference type="Gene3D" id="2.60.40.1930">
    <property type="match status" value="2"/>
</dbReference>
<feature type="domain" description="Macroglobulin" evidence="4">
    <location>
        <begin position="218"/>
        <end position="301"/>
    </location>
</feature>
<dbReference type="Pfam" id="PF17791">
    <property type="entry name" value="MG3"/>
    <property type="match status" value="1"/>
</dbReference>
<feature type="chain" id="PRO_5029505239" evidence="2">
    <location>
        <begin position="21"/>
        <end position="436"/>
    </location>
</feature>
<dbReference type="EMBL" id="VZZW01002075">
    <property type="protein sequence ID" value="NXW37008.1"/>
    <property type="molecule type" value="Genomic_DNA"/>
</dbReference>
<reference evidence="5 6" key="1">
    <citation type="submission" date="2019-09" db="EMBL/GenBank/DDBJ databases">
        <title>Bird 10,000 Genomes (B10K) Project - Family phase.</title>
        <authorList>
            <person name="Zhang G."/>
        </authorList>
    </citation>
    <scope>NUCLEOTIDE SEQUENCE [LARGE SCALE GENOMIC DNA]</scope>
    <source>
        <strain evidence="5">B10K-DU-009-16</strain>
        <tissue evidence="5">Muscle</tissue>
    </source>
</reference>
<dbReference type="AlphaFoldDB" id="A0A7L4BJ85"/>
<gene>
    <name evidence="5" type="primary">A2ml1_1</name>
    <name evidence="5" type="ORF">PHASIM_R14877</name>
</gene>
<dbReference type="InterPro" id="IPR041555">
    <property type="entry name" value="MG3"/>
</dbReference>
<sequence length="436" mass="48635">MGSAAALFCLLLCTLHLTAGAPAKPRYVVLFPSVLYYPYPGKVHVHLMDLDEPVRVTLHLASSHGIPNVTLEAQGSDILQLNWPRFSNISTPPAEIHEVAHLHVSIQGGSLQVSEQKKVLVKAPELGTFVQTDKNVYKPGQTEPPPYAPSPAPQVRADAPRSRVQDPSGNRVAQWREVSPRQGIVDLSFPLAAGTALGTYIIEVEGKRHYFSVKDYGVPHFEGLIRLPRIVTAEDENIPLHVCGRYPSGRTFRGRAEGMLCHDQDHIFQEGSERICAEFKGQTRRNGCFSTRVPLASFNLTSFYRTQLYAHAFLLEEGTGMWRSANKSCTFVDETAKITFENNDEFYKSGLPYTGTGELKDDPPASKHEGKKYLKYTGTNIYPFPLSSNCESLLRIRKVETKLHCSQPQTLWVDYVFDEKAVGIELQSMDVVFLVS</sequence>
<dbReference type="GO" id="GO:0004866">
    <property type="term" value="F:endopeptidase inhibitor activity"/>
    <property type="evidence" value="ECO:0007669"/>
    <property type="project" value="InterPro"/>
</dbReference>
<feature type="domain" description="Macroglobulin" evidence="3">
    <location>
        <begin position="128"/>
        <end position="206"/>
    </location>
</feature>
<accession>A0A7L4BJ85</accession>
<feature type="compositionally biased region" description="Pro residues" evidence="1">
    <location>
        <begin position="142"/>
        <end position="152"/>
    </location>
</feature>
<dbReference type="Gene3D" id="2.60.40.10">
    <property type="entry name" value="Immunoglobulins"/>
    <property type="match status" value="1"/>
</dbReference>
<comment type="caution">
    <text evidence="5">The sequence shown here is derived from an EMBL/GenBank/DDBJ whole genome shotgun (WGS) entry which is preliminary data.</text>
</comment>
<protein>
    <submittedName>
        <fullName evidence="5">A2ML1 protein</fullName>
    </submittedName>
</protein>
<dbReference type="Gene3D" id="2.60.40.1940">
    <property type="match status" value="1"/>
</dbReference>
<dbReference type="InterPro" id="IPR013783">
    <property type="entry name" value="Ig-like_fold"/>
</dbReference>
<feature type="non-terminal residue" evidence="5">
    <location>
        <position position="1"/>
    </location>
</feature>
<evidence type="ECO:0000259" key="4">
    <source>
        <dbReference type="Pfam" id="PF17791"/>
    </source>
</evidence>
<dbReference type="Pfam" id="PF01835">
    <property type="entry name" value="MG2"/>
    <property type="match status" value="1"/>
</dbReference>
<keyword evidence="2" id="KW-0732">Signal</keyword>